<dbReference type="AlphaFoldDB" id="A0A7W7YNJ8"/>
<reference evidence="1 2" key="1">
    <citation type="submission" date="2020-08" db="EMBL/GenBank/DDBJ databases">
        <title>Genomic Encyclopedia of Type Strains, Phase IV (KMG-IV): sequencing the most valuable type-strain genomes for metagenomic binning, comparative biology and taxonomic classification.</title>
        <authorList>
            <person name="Goeker M."/>
        </authorList>
    </citation>
    <scope>NUCLEOTIDE SEQUENCE [LARGE SCALE GENOMIC DNA]</scope>
    <source>
        <strain evidence="1 2">DSM 12251</strain>
    </source>
</reference>
<dbReference type="EMBL" id="JACHIF010000008">
    <property type="protein sequence ID" value="MBB5039466.1"/>
    <property type="molecule type" value="Genomic_DNA"/>
</dbReference>
<name>A0A7W7YNJ8_9BACT</name>
<protein>
    <submittedName>
        <fullName evidence="1">Uncharacterized protein</fullName>
    </submittedName>
</protein>
<comment type="caution">
    <text evidence="1">The sequence shown here is derived from an EMBL/GenBank/DDBJ whole genome shotgun (WGS) entry which is preliminary data.</text>
</comment>
<evidence type="ECO:0000313" key="1">
    <source>
        <dbReference type="EMBL" id="MBB5039466.1"/>
    </source>
</evidence>
<keyword evidence="2" id="KW-1185">Reference proteome</keyword>
<proteinExistence type="predicted"/>
<dbReference type="Proteomes" id="UP000534294">
    <property type="component" value="Unassembled WGS sequence"/>
</dbReference>
<sequence length="47" mass="5268">MDKFKKSGILVKVSWLLFAGLAASSQVFFSSDLFGERFLILSFEVAH</sequence>
<gene>
    <name evidence="1" type="ORF">HNQ64_003738</name>
</gene>
<evidence type="ECO:0000313" key="2">
    <source>
        <dbReference type="Proteomes" id="UP000534294"/>
    </source>
</evidence>
<accession>A0A7W7YNJ8</accession>
<organism evidence="1 2">
    <name type="scientific">Prosthecobacter dejongeii</name>
    <dbReference type="NCBI Taxonomy" id="48465"/>
    <lineage>
        <taxon>Bacteria</taxon>
        <taxon>Pseudomonadati</taxon>
        <taxon>Verrucomicrobiota</taxon>
        <taxon>Verrucomicrobiia</taxon>
        <taxon>Verrucomicrobiales</taxon>
        <taxon>Verrucomicrobiaceae</taxon>
        <taxon>Prosthecobacter</taxon>
    </lineage>
</organism>